<accession>A0ACC1CLQ2</accession>
<dbReference type="EMBL" id="CM034407">
    <property type="protein sequence ID" value="KAJ0172502.1"/>
    <property type="molecule type" value="Genomic_DNA"/>
</dbReference>
<gene>
    <name evidence="1" type="ORF">K1T71_011641</name>
</gene>
<evidence type="ECO:0000313" key="1">
    <source>
        <dbReference type="EMBL" id="KAJ0172502.1"/>
    </source>
</evidence>
<organism evidence="1 2">
    <name type="scientific">Dendrolimus kikuchii</name>
    <dbReference type="NCBI Taxonomy" id="765133"/>
    <lineage>
        <taxon>Eukaryota</taxon>
        <taxon>Metazoa</taxon>
        <taxon>Ecdysozoa</taxon>
        <taxon>Arthropoda</taxon>
        <taxon>Hexapoda</taxon>
        <taxon>Insecta</taxon>
        <taxon>Pterygota</taxon>
        <taxon>Neoptera</taxon>
        <taxon>Endopterygota</taxon>
        <taxon>Lepidoptera</taxon>
        <taxon>Glossata</taxon>
        <taxon>Ditrysia</taxon>
        <taxon>Bombycoidea</taxon>
        <taxon>Lasiocampidae</taxon>
        <taxon>Dendrolimus</taxon>
    </lineage>
</organism>
<protein>
    <submittedName>
        <fullName evidence="1">Uncharacterized protein</fullName>
    </submittedName>
</protein>
<name>A0ACC1CLQ2_9NEOP</name>
<reference evidence="1 2" key="1">
    <citation type="journal article" date="2021" name="Front. Genet.">
        <title>Chromosome-Level Genome Assembly Reveals Significant Gene Expansion in the Toll and IMD Signaling Pathways of Dendrolimus kikuchii.</title>
        <authorList>
            <person name="Zhou J."/>
            <person name="Wu P."/>
            <person name="Xiong Z."/>
            <person name="Liu N."/>
            <person name="Zhao N."/>
            <person name="Ji M."/>
            <person name="Qiu Y."/>
            <person name="Yang B."/>
        </authorList>
    </citation>
    <scope>NUCLEOTIDE SEQUENCE [LARGE SCALE GENOMIC DNA]</scope>
    <source>
        <strain evidence="1">Ann1</strain>
    </source>
</reference>
<comment type="caution">
    <text evidence="1">The sequence shown here is derived from an EMBL/GenBank/DDBJ whole genome shotgun (WGS) entry which is preliminary data.</text>
</comment>
<dbReference type="Proteomes" id="UP000824533">
    <property type="component" value="Linkage Group LG21"/>
</dbReference>
<proteinExistence type="predicted"/>
<keyword evidence="2" id="KW-1185">Reference proteome</keyword>
<evidence type="ECO:0000313" key="2">
    <source>
        <dbReference type="Proteomes" id="UP000824533"/>
    </source>
</evidence>
<sequence length="290" mass="32608">MMEERHVEMPVKKIKNDKKEKKFLNRRRDIALGHNKTAQAREFARRMWEEIALSLNSQGDGAQKDWKGWCKYWNDYKCKLKKAAVANHRSMQQTGGGPPSGKPLTELEKKFIQILGHDFGLGLPGILESQADTQEIPEGGGGIAGGSESILTEVNLVPLSPPAPVDISQPSTSWQQPYVPQNPTSPIPIPSTSPPPLSPLTSTPLRSPPAVALPSTPRGSPRRRRRRREAPLTAEAARRALMRESQRRADLEEREAQRRAVVDERNSVMLRELVDEVKQIKDLLRRWTET</sequence>